<feature type="region of interest" description="Disordered" evidence="1">
    <location>
        <begin position="1"/>
        <end position="40"/>
    </location>
</feature>
<sequence>MNLEVNSIHNRKSEVEDQMRPKDHDNSELRDFLPHEQHRQDEVKKVFARAATLEPAESSPKHVHLKLPDHDDLAARP</sequence>
<name>A0AAN9PDD2_CLITE</name>
<keyword evidence="3" id="KW-1185">Reference proteome</keyword>
<organism evidence="2 3">
    <name type="scientific">Clitoria ternatea</name>
    <name type="common">Butterfly pea</name>
    <dbReference type="NCBI Taxonomy" id="43366"/>
    <lineage>
        <taxon>Eukaryota</taxon>
        <taxon>Viridiplantae</taxon>
        <taxon>Streptophyta</taxon>
        <taxon>Embryophyta</taxon>
        <taxon>Tracheophyta</taxon>
        <taxon>Spermatophyta</taxon>
        <taxon>Magnoliopsida</taxon>
        <taxon>eudicotyledons</taxon>
        <taxon>Gunneridae</taxon>
        <taxon>Pentapetalae</taxon>
        <taxon>rosids</taxon>
        <taxon>fabids</taxon>
        <taxon>Fabales</taxon>
        <taxon>Fabaceae</taxon>
        <taxon>Papilionoideae</taxon>
        <taxon>50 kb inversion clade</taxon>
        <taxon>NPAAA clade</taxon>
        <taxon>indigoferoid/millettioid clade</taxon>
        <taxon>Phaseoleae</taxon>
        <taxon>Clitoria</taxon>
    </lineage>
</organism>
<reference evidence="2 3" key="1">
    <citation type="submission" date="2024-01" db="EMBL/GenBank/DDBJ databases">
        <title>The genomes of 5 underutilized Papilionoideae crops provide insights into root nodulation and disease resistance.</title>
        <authorList>
            <person name="Yuan L."/>
        </authorList>
    </citation>
    <scope>NUCLEOTIDE SEQUENCE [LARGE SCALE GENOMIC DNA]</scope>
    <source>
        <strain evidence="2">LY-2023</strain>
        <tissue evidence="2">Leaf</tissue>
    </source>
</reference>
<accession>A0AAN9PDD2</accession>
<dbReference type="Proteomes" id="UP001359559">
    <property type="component" value="Unassembled WGS sequence"/>
</dbReference>
<feature type="compositionally biased region" description="Basic and acidic residues" evidence="1">
    <location>
        <begin position="66"/>
        <end position="77"/>
    </location>
</feature>
<feature type="region of interest" description="Disordered" evidence="1">
    <location>
        <begin position="53"/>
        <end position="77"/>
    </location>
</feature>
<dbReference type="AlphaFoldDB" id="A0AAN9PDD2"/>
<evidence type="ECO:0000256" key="1">
    <source>
        <dbReference type="SAM" id="MobiDB-lite"/>
    </source>
</evidence>
<evidence type="ECO:0000313" key="2">
    <source>
        <dbReference type="EMBL" id="KAK7293224.1"/>
    </source>
</evidence>
<feature type="compositionally biased region" description="Basic and acidic residues" evidence="1">
    <location>
        <begin position="11"/>
        <end position="40"/>
    </location>
</feature>
<evidence type="ECO:0000313" key="3">
    <source>
        <dbReference type="Proteomes" id="UP001359559"/>
    </source>
</evidence>
<proteinExistence type="predicted"/>
<protein>
    <submittedName>
        <fullName evidence="2">Uncharacterized protein</fullName>
    </submittedName>
</protein>
<dbReference type="EMBL" id="JAYKXN010000004">
    <property type="protein sequence ID" value="KAK7293224.1"/>
    <property type="molecule type" value="Genomic_DNA"/>
</dbReference>
<comment type="caution">
    <text evidence="2">The sequence shown here is derived from an EMBL/GenBank/DDBJ whole genome shotgun (WGS) entry which is preliminary data.</text>
</comment>
<gene>
    <name evidence="2" type="ORF">RJT34_16087</name>
</gene>